<dbReference type="GO" id="GO:0003676">
    <property type="term" value="F:nucleic acid binding"/>
    <property type="evidence" value="ECO:0007669"/>
    <property type="project" value="InterPro"/>
</dbReference>
<dbReference type="SMART" id="SM00487">
    <property type="entry name" value="DEXDc"/>
    <property type="match status" value="1"/>
</dbReference>
<dbReference type="STRING" id="754477.Q7C_4"/>
<dbReference type="OrthoDB" id="9805194at2"/>
<keyword evidence="12" id="KW-0347">Helicase</keyword>
<dbReference type="Pfam" id="PF00270">
    <property type="entry name" value="DEAD"/>
    <property type="match status" value="1"/>
</dbReference>
<dbReference type="InterPro" id="IPR006555">
    <property type="entry name" value="ATP-dep_Helicase_C"/>
</dbReference>
<dbReference type="KEGG" id="mec:Q7C_4"/>
<name>I1YE46_METFJ</name>
<dbReference type="PANTHER" id="PTHR11472">
    <property type="entry name" value="DNA REPAIR DEAD HELICASE RAD3/XP-D SUBFAMILY MEMBER"/>
    <property type="match status" value="1"/>
</dbReference>
<proteinExistence type="inferred from homology"/>
<dbReference type="EC" id="5.6.2.3" evidence="9"/>
<dbReference type="SUPFAM" id="SSF52540">
    <property type="entry name" value="P-loop containing nucleoside triphosphate hydrolases"/>
    <property type="match status" value="2"/>
</dbReference>
<dbReference type="InterPro" id="IPR027417">
    <property type="entry name" value="P-loop_NTPase"/>
</dbReference>
<keyword evidence="2" id="KW-0004">4Fe-4S</keyword>
<feature type="domain" description="Helicase ATP-binding" evidence="11">
    <location>
        <begin position="14"/>
        <end position="288"/>
    </location>
</feature>
<evidence type="ECO:0000256" key="5">
    <source>
        <dbReference type="ARBA" id="ARBA00022801"/>
    </source>
</evidence>
<keyword evidence="4" id="KW-0227">DNA damage</keyword>
<dbReference type="Proteomes" id="UP000009145">
    <property type="component" value="Chromosome"/>
</dbReference>
<reference evidence="12 13" key="1">
    <citation type="journal article" date="2012" name="J. Bacteriol.">
        <title>Complete genome sequences of Methylophaga sp. strain JAM1 and Methylophaga sp. strain JAM7.</title>
        <authorList>
            <person name="Villeneuve C."/>
            <person name="Martineau C."/>
            <person name="Mauffrey F."/>
            <person name="Villemur R."/>
        </authorList>
    </citation>
    <scope>NUCLEOTIDE SEQUENCE [LARGE SCALE GENOMIC DNA]</scope>
    <source>
        <strain evidence="12 13">JAM7</strain>
    </source>
</reference>
<sequence>MRDELTALFNEDGVLSQQITGFQPRPAQQEMAERVANTLSNGNLLIAEAGTGTGKTFAYLAPAMLSGQKVFISTGTKNLQDQLYQRDLPVLRQTLNVPLMTAILKGRSNYLCHHRLGLAETDDSLLNDQATLSKLRKWAEQSDHGDLSDTQLLDADSHLLPRVTSTVDNCLGTQCPEYQHCFVAEARRRAQEADIVVVNHHLLMSDLALKTAGQGEVLPTADAYIIDEAHQLPGIASQFLGLRLSSHQITELCRDATQEMHAEASDMPSIATASDKLQTVLQRLRVYLGSEVLRRPWFAGEGDETQQNLLDAVAQALTNLAEELEQASPRSQGLSQCHQRAESLLDLLEYFQANAEPSDHVLWLDNRLSGFILNATPFDISGPFQQWLDDKPAAWIFTSATLTVAGQFNHFKQQLGIDDAETVSWESPFDYQQQSLLFLPETKLMPASVNYNQHIADVARQVITLSGGRTFLLFTSYRALYEVAEALKDCGHPLLVQGSGGKAQLIERFREQGDAVLLGTSSFWEGVDVRGDALRCVLIDKIPFASPGDPVLEARINLLKMHGGNPFRSIQIPSAVIQLKQGIGRLIRDVRDYGVLVLCDPRLLNKPYGKVFLRSLPAMPITQNIQDVADFLTEKSVDQATH</sequence>
<evidence type="ECO:0000313" key="13">
    <source>
        <dbReference type="Proteomes" id="UP000009145"/>
    </source>
</evidence>
<evidence type="ECO:0000256" key="8">
    <source>
        <dbReference type="ARBA" id="ARBA00038058"/>
    </source>
</evidence>
<evidence type="ECO:0000256" key="2">
    <source>
        <dbReference type="ARBA" id="ARBA00022485"/>
    </source>
</evidence>
<dbReference type="PANTHER" id="PTHR11472:SF34">
    <property type="entry name" value="REGULATOR OF TELOMERE ELONGATION HELICASE 1"/>
    <property type="match status" value="1"/>
</dbReference>
<dbReference type="HOGENOM" id="CLU_012117_2_0_6"/>
<dbReference type="GO" id="GO:0006281">
    <property type="term" value="P:DNA repair"/>
    <property type="evidence" value="ECO:0007669"/>
    <property type="project" value="UniProtKB-KW"/>
</dbReference>
<accession>I1YE46</accession>
<evidence type="ECO:0000256" key="7">
    <source>
        <dbReference type="ARBA" id="ARBA00023204"/>
    </source>
</evidence>
<keyword evidence="7" id="KW-0234">DNA repair</keyword>
<comment type="similarity">
    <text evidence="8">Belongs to the helicase family. DinG subfamily.</text>
</comment>
<dbReference type="Pfam" id="PF13307">
    <property type="entry name" value="Helicase_C_2"/>
    <property type="match status" value="1"/>
</dbReference>
<keyword evidence="5" id="KW-0378">Hydrolase</keyword>
<protein>
    <recommendedName>
        <fullName evidence="9">DNA 5'-3' helicase</fullName>
        <ecNumber evidence="9">5.6.2.3</ecNumber>
    </recommendedName>
</protein>
<dbReference type="InterPro" id="IPR045028">
    <property type="entry name" value="DinG/Rad3-like"/>
</dbReference>
<dbReference type="GO" id="GO:0005524">
    <property type="term" value="F:ATP binding"/>
    <property type="evidence" value="ECO:0007669"/>
    <property type="project" value="UniProtKB-KW"/>
</dbReference>
<keyword evidence="2" id="KW-0408">Iron</keyword>
<comment type="catalytic activity">
    <reaction evidence="10">
        <text>ATP + H2O = ADP + phosphate + H(+)</text>
        <dbReference type="Rhea" id="RHEA:13065"/>
        <dbReference type="ChEBI" id="CHEBI:15377"/>
        <dbReference type="ChEBI" id="CHEBI:15378"/>
        <dbReference type="ChEBI" id="CHEBI:30616"/>
        <dbReference type="ChEBI" id="CHEBI:43474"/>
        <dbReference type="ChEBI" id="CHEBI:456216"/>
        <dbReference type="EC" id="5.6.2.3"/>
    </reaction>
</comment>
<evidence type="ECO:0000313" key="12">
    <source>
        <dbReference type="EMBL" id="AFJ01189.1"/>
    </source>
</evidence>
<dbReference type="SMART" id="SM00488">
    <property type="entry name" value="DEXDc2"/>
    <property type="match status" value="1"/>
</dbReference>
<gene>
    <name evidence="12" type="ordered locus">Q7C_4</name>
</gene>
<dbReference type="SMART" id="SM00491">
    <property type="entry name" value="HELICc2"/>
    <property type="match status" value="1"/>
</dbReference>
<dbReference type="PROSITE" id="PS51193">
    <property type="entry name" value="HELICASE_ATP_BIND_2"/>
    <property type="match status" value="1"/>
</dbReference>
<dbReference type="GO" id="GO:0016818">
    <property type="term" value="F:hydrolase activity, acting on acid anhydrides, in phosphorus-containing anhydrides"/>
    <property type="evidence" value="ECO:0007669"/>
    <property type="project" value="InterPro"/>
</dbReference>
<dbReference type="Gene3D" id="3.40.50.300">
    <property type="entry name" value="P-loop containing nucleotide triphosphate hydrolases"/>
    <property type="match status" value="2"/>
</dbReference>
<keyword evidence="2" id="KW-0479">Metal-binding</keyword>
<evidence type="ECO:0000256" key="6">
    <source>
        <dbReference type="ARBA" id="ARBA00022840"/>
    </source>
</evidence>
<dbReference type="PATRIC" id="fig|754477.3.peg.4"/>
<keyword evidence="3" id="KW-0547">Nucleotide-binding</keyword>
<evidence type="ECO:0000256" key="10">
    <source>
        <dbReference type="ARBA" id="ARBA00048954"/>
    </source>
</evidence>
<organism evidence="12 13">
    <name type="scientific">Methylophaga frappieri (strain ATCC BAA-2434 / DSM 25690 / JAM7)</name>
    <dbReference type="NCBI Taxonomy" id="754477"/>
    <lineage>
        <taxon>Bacteria</taxon>
        <taxon>Pseudomonadati</taxon>
        <taxon>Pseudomonadota</taxon>
        <taxon>Gammaproteobacteria</taxon>
        <taxon>Thiotrichales</taxon>
        <taxon>Piscirickettsiaceae</taxon>
        <taxon>Methylophaga</taxon>
    </lineage>
</organism>
<evidence type="ECO:0000259" key="11">
    <source>
        <dbReference type="PROSITE" id="PS51193"/>
    </source>
</evidence>
<evidence type="ECO:0000256" key="4">
    <source>
        <dbReference type="ARBA" id="ARBA00022763"/>
    </source>
</evidence>
<dbReference type="GO" id="GO:0043139">
    <property type="term" value="F:5'-3' DNA helicase activity"/>
    <property type="evidence" value="ECO:0007669"/>
    <property type="project" value="UniProtKB-EC"/>
</dbReference>
<keyword evidence="13" id="KW-1185">Reference proteome</keyword>
<keyword evidence="2" id="KW-0411">Iron-sulfur</keyword>
<dbReference type="InterPro" id="IPR014013">
    <property type="entry name" value="Helic_SF1/SF2_ATP-bd_DinG/Rad3"/>
</dbReference>
<dbReference type="InterPro" id="IPR011545">
    <property type="entry name" value="DEAD/DEAH_box_helicase_dom"/>
</dbReference>
<keyword evidence="6" id="KW-0067">ATP-binding</keyword>
<evidence type="ECO:0000256" key="3">
    <source>
        <dbReference type="ARBA" id="ARBA00022741"/>
    </source>
</evidence>
<dbReference type="InterPro" id="IPR014001">
    <property type="entry name" value="Helicase_ATP-bd"/>
</dbReference>
<comment type="cofactor">
    <cofactor evidence="1">
        <name>[4Fe-4S] cluster</name>
        <dbReference type="ChEBI" id="CHEBI:49883"/>
    </cofactor>
</comment>
<dbReference type="GO" id="GO:0051539">
    <property type="term" value="F:4 iron, 4 sulfur cluster binding"/>
    <property type="evidence" value="ECO:0007669"/>
    <property type="project" value="UniProtKB-KW"/>
</dbReference>
<evidence type="ECO:0000256" key="9">
    <source>
        <dbReference type="ARBA" id="ARBA00044969"/>
    </source>
</evidence>
<dbReference type="InterPro" id="IPR006554">
    <property type="entry name" value="Helicase-like_DEXD_c2"/>
</dbReference>
<evidence type="ECO:0000256" key="1">
    <source>
        <dbReference type="ARBA" id="ARBA00001966"/>
    </source>
</evidence>
<dbReference type="AlphaFoldDB" id="I1YE46"/>
<dbReference type="EMBL" id="CP003380">
    <property type="protein sequence ID" value="AFJ01189.1"/>
    <property type="molecule type" value="Genomic_DNA"/>
</dbReference>
<dbReference type="eggNOG" id="COG1199">
    <property type="taxonomic scope" value="Bacteria"/>
</dbReference>